<sequence>MTIEGLGPIDSISKLKKNSNTSKPEKVVEKDSVNVSSEAKNLAELYQVNEAVKNSADIRMDRVEEVKRKLEDPNYINDKVIEMVADNIMKNFGL</sequence>
<dbReference type="OrthoDB" id="361428at2"/>
<gene>
    <name evidence="3" type="ORF">B4O97_07445</name>
</gene>
<dbReference type="EMBL" id="MWQY01000007">
    <property type="protein sequence ID" value="ORC35896.1"/>
    <property type="molecule type" value="Genomic_DNA"/>
</dbReference>
<comment type="caution">
    <text evidence="3">The sequence shown here is derived from an EMBL/GenBank/DDBJ whole genome shotgun (WGS) entry which is preliminary data.</text>
</comment>
<dbReference type="InterPro" id="IPR031316">
    <property type="entry name" value="FlgM_C"/>
</dbReference>
<dbReference type="RefSeq" id="WP_083049680.1">
    <property type="nucleotide sequence ID" value="NZ_CAXXQO010000003.1"/>
</dbReference>
<keyword evidence="3" id="KW-0969">Cilium</keyword>
<feature type="region of interest" description="Disordered" evidence="1">
    <location>
        <begin position="1"/>
        <end position="33"/>
    </location>
</feature>
<reference evidence="3 4" key="1">
    <citation type="submission" date="2017-03" db="EMBL/GenBank/DDBJ databases">
        <title>Draft Genome sequence of Marispirochaeta sp. strain JC444.</title>
        <authorList>
            <person name="Shivani Y."/>
            <person name="Subhash Y."/>
            <person name="Sasikala C."/>
            <person name="Ramana C."/>
        </authorList>
    </citation>
    <scope>NUCLEOTIDE SEQUENCE [LARGE SCALE GENOMIC DNA]</scope>
    <source>
        <strain evidence="3 4">JC444</strain>
    </source>
</reference>
<evidence type="ECO:0000259" key="2">
    <source>
        <dbReference type="Pfam" id="PF04316"/>
    </source>
</evidence>
<keyword evidence="3" id="KW-0966">Cell projection</keyword>
<dbReference type="SUPFAM" id="SSF101498">
    <property type="entry name" value="Anti-sigma factor FlgM"/>
    <property type="match status" value="1"/>
</dbReference>
<accession>A0A1Y1S084</accession>
<organism evidence="3 4">
    <name type="scientific">Marispirochaeta aestuarii</name>
    <dbReference type="NCBI Taxonomy" id="1963862"/>
    <lineage>
        <taxon>Bacteria</taxon>
        <taxon>Pseudomonadati</taxon>
        <taxon>Spirochaetota</taxon>
        <taxon>Spirochaetia</taxon>
        <taxon>Spirochaetales</taxon>
        <taxon>Spirochaetaceae</taxon>
        <taxon>Marispirochaeta</taxon>
    </lineage>
</organism>
<evidence type="ECO:0000313" key="4">
    <source>
        <dbReference type="Proteomes" id="UP000192343"/>
    </source>
</evidence>
<feature type="domain" description="Anti-sigma-28 factor FlgM C-terminal" evidence="2">
    <location>
        <begin position="31"/>
        <end position="89"/>
    </location>
</feature>
<dbReference type="InterPro" id="IPR035890">
    <property type="entry name" value="Anti-sigma-28_factor_FlgM_sf"/>
</dbReference>
<feature type="compositionally biased region" description="Basic and acidic residues" evidence="1">
    <location>
        <begin position="23"/>
        <end position="32"/>
    </location>
</feature>
<dbReference type="AlphaFoldDB" id="A0A1Y1S084"/>
<keyword evidence="3" id="KW-0282">Flagellum</keyword>
<keyword evidence="4" id="KW-1185">Reference proteome</keyword>
<dbReference type="STRING" id="1963862.B4O97_07445"/>
<name>A0A1Y1S084_9SPIO</name>
<dbReference type="Pfam" id="PF04316">
    <property type="entry name" value="FlgM"/>
    <property type="match status" value="1"/>
</dbReference>
<proteinExistence type="predicted"/>
<evidence type="ECO:0000313" key="3">
    <source>
        <dbReference type="EMBL" id="ORC35896.1"/>
    </source>
</evidence>
<evidence type="ECO:0000256" key="1">
    <source>
        <dbReference type="SAM" id="MobiDB-lite"/>
    </source>
</evidence>
<dbReference type="Proteomes" id="UP000192343">
    <property type="component" value="Unassembled WGS sequence"/>
</dbReference>
<protein>
    <submittedName>
        <fullName evidence="3">Flagellar biosynthesis protein FlgM</fullName>
    </submittedName>
</protein>